<feature type="domain" description="Amino acid transporter transmembrane" evidence="7">
    <location>
        <begin position="105"/>
        <end position="526"/>
    </location>
</feature>
<feature type="region of interest" description="Disordered" evidence="5">
    <location>
        <begin position="1"/>
        <end position="34"/>
    </location>
</feature>
<evidence type="ECO:0000256" key="3">
    <source>
        <dbReference type="ARBA" id="ARBA00022989"/>
    </source>
</evidence>
<evidence type="ECO:0000313" key="9">
    <source>
        <dbReference type="Proteomes" id="UP001178507"/>
    </source>
</evidence>
<feature type="compositionally biased region" description="Low complexity" evidence="5">
    <location>
        <begin position="16"/>
        <end position="31"/>
    </location>
</feature>
<comment type="caution">
    <text evidence="8">The sequence shown here is derived from an EMBL/GenBank/DDBJ whole genome shotgun (WGS) entry which is preliminary data.</text>
</comment>
<evidence type="ECO:0000259" key="7">
    <source>
        <dbReference type="Pfam" id="PF01490"/>
    </source>
</evidence>
<feature type="transmembrane region" description="Helical" evidence="6">
    <location>
        <begin position="348"/>
        <end position="369"/>
    </location>
</feature>
<keyword evidence="9" id="KW-1185">Reference proteome</keyword>
<dbReference type="InterPro" id="IPR013057">
    <property type="entry name" value="AA_transpt_TM"/>
</dbReference>
<evidence type="ECO:0000256" key="6">
    <source>
        <dbReference type="SAM" id="Phobius"/>
    </source>
</evidence>
<evidence type="ECO:0000313" key="8">
    <source>
        <dbReference type="EMBL" id="CAJ1382650.1"/>
    </source>
</evidence>
<reference evidence="8" key="1">
    <citation type="submission" date="2023-08" db="EMBL/GenBank/DDBJ databases">
        <authorList>
            <person name="Chen Y."/>
            <person name="Shah S."/>
            <person name="Dougan E. K."/>
            <person name="Thang M."/>
            <person name="Chan C."/>
        </authorList>
    </citation>
    <scope>NUCLEOTIDE SEQUENCE</scope>
</reference>
<evidence type="ECO:0000256" key="1">
    <source>
        <dbReference type="ARBA" id="ARBA00004141"/>
    </source>
</evidence>
<feature type="transmembrane region" description="Helical" evidence="6">
    <location>
        <begin position="111"/>
        <end position="128"/>
    </location>
</feature>
<organism evidence="8 9">
    <name type="scientific">Effrenium voratum</name>
    <dbReference type="NCBI Taxonomy" id="2562239"/>
    <lineage>
        <taxon>Eukaryota</taxon>
        <taxon>Sar</taxon>
        <taxon>Alveolata</taxon>
        <taxon>Dinophyceae</taxon>
        <taxon>Suessiales</taxon>
        <taxon>Symbiodiniaceae</taxon>
        <taxon>Effrenium</taxon>
    </lineage>
</organism>
<feature type="transmembrane region" description="Helical" evidence="6">
    <location>
        <begin position="304"/>
        <end position="328"/>
    </location>
</feature>
<dbReference type="PANTHER" id="PTHR22950:SF349">
    <property type="entry name" value="AMINO ACID TRANSPORTER TRANSMEMBRANE DOMAIN-CONTAINING PROTEIN"/>
    <property type="match status" value="1"/>
</dbReference>
<feature type="transmembrane region" description="Helical" evidence="6">
    <location>
        <begin position="134"/>
        <end position="151"/>
    </location>
</feature>
<gene>
    <name evidence="8" type="ORF">EVOR1521_LOCUS9985</name>
</gene>
<dbReference type="AlphaFoldDB" id="A0AA36MRA7"/>
<protein>
    <recommendedName>
        <fullName evidence="7">Amino acid transporter transmembrane domain-containing protein</fullName>
    </recommendedName>
</protein>
<proteinExistence type="predicted"/>
<evidence type="ECO:0000256" key="4">
    <source>
        <dbReference type="ARBA" id="ARBA00023136"/>
    </source>
</evidence>
<keyword evidence="4 6" id="KW-0472">Membrane</keyword>
<keyword evidence="2 6" id="KW-0812">Transmembrane</keyword>
<keyword evidence="3 6" id="KW-1133">Transmembrane helix</keyword>
<feature type="transmembrane region" description="Helical" evidence="6">
    <location>
        <begin position="476"/>
        <end position="495"/>
    </location>
</feature>
<comment type="subcellular location">
    <subcellularLocation>
        <location evidence="1">Membrane</location>
        <topology evidence="1">Multi-pass membrane protein</topology>
    </subcellularLocation>
</comment>
<dbReference type="Pfam" id="PF01490">
    <property type="entry name" value="Aa_trans"/>
    <property type="match status" value="1"/>
</dbReference>
<feature type="transmembrane region" description="Helical" evidence="6">
    <location>
        <begin position="507"/>
        <end position="527"/>
    </location>
</feature>
<name>A0AA36MRA7_9DINO</name>
<dbReference type="GO" id="GO:0005774">
    <property type="term" value="C:vacuolar membrane"/>
    <property type="evidence" value="ECO:0007669"/>
    <property type="project" value="TreeGrafter"/>
</dbReference>
<dbReference type="Proteomes" id="UP001178507">
    <property type="component" value="Unassembled WGS sequence"/>
</dbReference>
<evidence type="ECO:0000256" key="2">
    <source>
        <dbReference type="ARBA" id="ARBA00022692"/>
    </source>
</evidence>
<feature type="transmembrane region" description="Helical" evidence="6">
    <location>
        <begin position="452"/>
        <end position="470"/>
    </location>
</feature>
<feature type="transmembrane region" description="Helical" evidence="6">
    <location>
        <begin position="234"/>
        <end position="253"/>
    </location>
</feature>
<dbReference type="GO" id="GO:0015179">
    <property type="term" value="F:L-amino acid transmembrane transporter activity"/>
    <property type="evidence" value="ECO:0007669"/>
    <property type="project" value="TreeGrafter"/>
</dbReference>
<dbReference type="EMBL" id="CAUJNA010000924">
    <property type="protein sequence ID" value="CAJ1382650.1"/>
    <property type="molecule type" value="Genomic_DNA"/>
</dbReference>
<feature type="transmembrane region" description="Helical" evidence="6">
    <location>
        <begin position="260"/>
        <end position="284"/>
    </location>
</feature>
<feature type="transmembrane region" description="Helical" evidence="6">
    <location>
        <begin position="196"/>
        <end position="214"/>
    </location>
</feature>
<accession>A0AA36MRA7</accession>
<dbReference type="PANTHER" id="PTHR22950">
    <property type="entry name" value="AMINO ACID TRANSPORTER"/>
    <property type="match status" value="1"/>
</dbReference>
<feature type="transmembrane region" description="Helical" evidence="6">
    <location>
        <begin position="410"/>
        <end position="431"/>
    </location>
</feature>
<sequence length="565" mass="60903">MALHGSSPQVLGAVHADAATASSTPPSSPARSDVDDVDWDLDFAGLWEGGWEELLREDAEQIGEAYQASILGGVLGADDEHEIEEEMGEGFKESSGHREGRREHKLSAKGLISNFVLSIVGSTVLGLASQMPRLGWILPPISVVAGCIIVSENTRLVTATIDKLQAQKGITVLAYPDFVRGALGIWGKRISSATSMLALLGMMCTTLVLEAQNFNFLLPVHWSWFGCNACGHKWWAVFLTPIGLAYVFGNPGILMKRAAFLGPIVCILTIILAWMGVGMSVAASTAMPEVCRGSHKLLPAPSEFFSVAMVLELAKVGSYGFYNFAVIVTVPTLRNQMKNPKKTAPAAIFAYILALCLFLPIMFLGYLGFGNEVPENLVDGMRDDRPSGWWALNRSWETGKLTVAGACLDLIVTINLLMTEAIYIPCTVLAIEASFPGLFRRGPAWASKVMRGVVVALRLLVAVGIESFVAMSALVAALFCVCNNIIFPIVAFHYFKVKKVSRLRKICHALVLVYGIFIMIFGTYAAALQLSPAPGLPPGQEIRENLSPVCRATADVLNVTALAPS</sequence>
<evidence type="ECO:0000256" key="5">
    <source>
        <dbReference type="SAM" id="MobiDB-lite"/>
    </source>
</evidence>